<dbReference type="Gene3D" id="2.30.42.10">
    <property type="match status" value="1"/>
</dbReference>
<dbReference type="InterPro" id="IPR036034">
    <property type="entry name" value="PDZ_sf"/>
</dbReference>
<evidence type="ECO:0008006" key="4">
    <source>
        <dbReference type="Google" id="ProtNLM"/>
    </source>
</evidence>
<dbReference type="AlphaFoldDB" id="A0A7X4YD49"/>
<sequence>MPAAPLLLSAATSLFATTWLLAAAPFSVTVDPSGFTVQSDGKAVTITQVEPGRPADQAKLTPGTRILRIESPERTFARGPIEKLGQTDLHDALIATWDEPLLLFVGNTREDGRYIGLKRDDPRPDEEFPGFPLPPEKRARLSLLQHQLHEARRLRELHRMPREKPGLELRHQSEAWVKGGQLRSVDGGGFTGLWIHPELTLDARCPDRLEKVVLSGPSKGLPRTFQPAADSAYTGQDFTFDLPLWSIRDVTRACASGKSSLAVTLRAELSCKDEPALQQSLPVKLSLKCEQTLPDEDSGGLRLIGLRGAPEEYATGTKAALTVEASGLDSVVPPMASVTFVEVDARGKVKKRFATVPVPSGAAEVTTELTLDTSTARTVRLSVEARFADGSTRGSDTREVTIVTPAFVEARSKGYEEGSRRWQALDQRFTQEIPTPCADIAATVAWLRAQPEVESAHGTGHHNYDYRVKGSGITNLVNCHNP</sequence>
<evidence type="ECO:0000313" key="3">
    <source>
        <dbReference type="Proteomes" id="UP000537825"/>
    </source>
</evidence>
<gene>
    <name evidence="2" type="ORF">GTZ93_25945</name>
</gene>
<keyword evidence="1" id="KW-0732">Signal</keyword>
<dbReference type="RefSeq" id="WP_139921237.1">
    <property type="nucleotide sequence ID" value="NZ_CBCSLE010000034.1"/>
</dbReference>
<reference evidence="2 3" key="1">
    <citation type="submission" date="2020-01" db="EMBL/GenBank/DDBJ databases">
        <title>The draft genome sequence of Corallococcus exiguus DSM 14696.</title>
        <authorList>
            <person name="Zhang X."/>
            <person name="Zhu H."/>
        </authorList>
    </citation>
    <scope>NUCLEOTIDE SEQUENCE [LARGE SCALE GENOMIC DNA]</scope>
    <source>
        <strain evidence="2 3">DSM 14696</strain>
    </source>
</reference>
<protein>
    <recommendedName>
        <fullName evidence="4">PDZ domain-containing protein</fullName>
    </recommendedName>
</protein>
<evidence type="ECO:0000256" key="1">
    <source>
        <dbReference type="SAM" id="SignalP"/>
    </source>
</evidence>
<accession>A0A7X4YD49</accession>
<evidence type="ECO:0000313" key="2">
    <source>
        <dbReference type="EMBL" id="NBC43250.1"/>
    </source>
</evidence>
<dbReference type="SUPFAM" id="SSF50156">
    <property type="entry name" value="PDZ domain-like"/>
    <property type="match status" value="1"/>
</dbReference>
<keyword evidence="3" id="KW-1185">Reference proteome</keyword>
<organism evidence="2 3">
    <name type="scientific">Corallococcus exiguus</name>
    <dbReference type="NCBI Taxonomy" id="83462"/>
    <lineage>
        <taxon>Bacteria</taxon>
        <taxon>Pseudomonadati</taxon>
        <taxon>Myxococcota</taxon>
        <taxon>Myxococcia</taxon>
        <taxon>Myxococcales</taxon>
        <taxon>Cystobacterineae</taxon>
        <taxon>Myxococcaceae</taxon>
        <taxon>Corallococcus</taxon>
    </lineage>
</organism>
<name>A0A7X4YD49_9BACT</name>
<dbReference type="Proteomes" id="UP000537825">
    <property type="component" value="Unassembled WGS sequence"/>
</dbReference>
<dbReference type="EMBL" id="JAAAPK010000007">
    <property type="protein sequence ID" value="NBC43250.1"/>
    <property type="molecule type" value="Genomic_DNA"/>
</dbReference>
<proteinExistence type="predicted"/>
<comment type="caution">
    <text evidence="2">The sequence shown here is derived from an EMBL/GenBank/DDBJ whole genome shotgun (WGS) entry which is preliminary data.</text>
</comment>
<feature type="chain" id="PRO_5030545405" description="PDZ domain-containing protein" evidence="1">
    <location>
        <begin position="23"/>
        <end position="482"/>
    </location>
</feature>
<feature type="signal peptide" evidence="1">
    <location>
        <begin position="1"/>
        <end position="22"/>
    </location>
</feature>